<keyword evidence="7 9" id="KW-0560">Oxidoreductase</keyword>
<protein>
    <recommendedName>
        <fullName evidence="9">Quinol oxidase subunit 4</fullName>
        <ecNumber evidence="9">1.10.3.-</ecNumber>
    </recommendedName>
</protein>
<dbReference type="EC" id="1.10.3.-" evidence="9"/>
<evidence type="ECO:0000256" key="8">
    <source>
        <dbReference type="ARBA" id="ARBA00023136"/>
    </source>
</evidence>
<dbReference type="InterPro" id="IPR005171">
    <property type="entry name" value="Cyt_c_oxidase_su4_prok"/>
</dbReference>
<comment type="function">
    <text evidence="9">Catalyzes quinol oxidation with the concomitant reduction of oxygen to water.</text>
</comment>
<evidence type="ECO:0000256" key="7">
    <source>
        <dbReference type="ARBA" id="ARBA00023002"/>
    </source>
</evidence>
<evidence type="ECO:0000256" key="9">
    <source>
        <dbReference type="RuleBase" id="RU367153"/>
    </source>
</evidence>
<dbReference type="InterPro" id="IPR014250">
    <property type="entry name" value="QoxD"/>
</dbReference>
<comment type="caution">
    <text evidence="9">Lacks conserved residue(s) required for the propagation of feature annotation.</text>
</comment>
<keyword evidence="4 9" id="KW-1003">Cell membrane</keyword>
<evidence type="ECO:0000313" key="11">
    <source>
        <dbReference type="Proteomes" id="UP001228376"/>
    </source>
</evidence>
<dbReference type="EMBL" id="JAROCA020000003">
    <property type="protein sequence ID" value="MDY0407061.1"/>
    <property type="molecule type" value="Genomic_DNA"/>
</dbReference>
<comment type="subcellular location">
    <subcellularLocation>
        <location evidence="2 9">Cell membrane</location>
        <topology evidence="2 9">Multi-pass membrane protein</topology>
    </subcellularLocation>
</comment>
<keyword evidence="5 9" id="KW-0812">Transmembrane</keyword>
<name>A0ABU5CL23_9BACI</name>
<dbReference type="NCBIfam" id="TIGR02901">
    <property type="entry name" value="QoxD"/>
    <property type="match status" value="1"/>
</dbReference>
<keyword evidence="8 9" id="KW-0472">Membrane</keyword>
<gene>
    <name evidence="10" type="primary">qoxD</name>
    <name evidence="10" type="ORF">P5G51_018505</name>
</gene>
<evidence type="ECO:0000256" key="3">
    <source>
        <dbReference type="ARBA" id="ARBA00008079"/>
    </source>
</evidence>
<dbReference type="PANTHER" id="PTHR36835">
    <property type="entry name" value="CYTOCHROME BO(3) UBIQUINOL OXIDASE SUBUNIT 4"/>
    <property type="match status" value="1"/>
</dbReference>
<feature type="transmembrane region" description="Helical" evidence="9">
    <location>
        <begin position="38"/>
        <end position="59"/>
    </location>
</feature>
<evidence type="ECO:0000256" key="1">
    <source>
        <dbReference type="ARBA" id="ARBA00000725"/>
    </source>
</evidence>
<evidence type="ECO:0000256" key="5">
    <source>
        <dbReference type="ARBA" id="ARBA00022692"/>
    </source>
</evidence>
<dbReference type="PANTHER" id="PTHR36835:SF1">
    <property type="entry name" value="CYTOCHROME BO(3) UBIQUINOL OXIDASE SUBUNIT 4"/>
    <property type="match status" value="1"/>
</dbReference>
<dbReference type="RefSeq" id="WP_306065788.1">
    <property type="nucleotide sequence ID" value="NZ_JAROCA020000003.1"/>
</dbReference>
<evidence type="ECO:0000256" key="6">
    <source>
        <dbReference type="ARBA" id="ARBA00022989"/>
    </source>
</evidence>
<feature type="transmembrane region" description="Helical" evidence="9">
    <location>
        <begin position="71"/>
        <end position="93"/>
    </location>
</feature>
<sequence>MKQLFPVKHIAGFVFSLVLTLVALLVLAFDMPAKTGVVILLVTAFMQAGIQLVMFMHVGESEDRKSIYTSVFYALFIAVVTILGTLLTMIWGYE</sequence>
<evidence type="ECO:0000256" key="4">
    <source>
        <dbReference type="ARBA" id="ARBA00022475"/>
    </source>
</evidence>
<organism evidence="10 11">
    <name type="scientific">Tigheibacillus jepli</name>
    <dbReference type="NCBI Taxonomy" id="3035914"/>
    <lineage>
        <taxon>Bacteria</taxon>
        <taxon>Bacillati</taxon>
        <taxon>Bacillota</taxon>
        <taxon>Bacilli</taxon>
        <taxon>Bacillales</taxon>
        <taxon>Bacillaceae</taxon>
        <taxon>Tigheibacillus</taxon>
    </lineage>
</organism>
<evidence type="ECO:0000313" key="10">
    <source>
        <dbReference type="EMBL" id="MDY0407061.1"/>
    </source>
</evidence>
<reference evidence="10 11" key="1">
    <citation type="submission" date="2023-10" db="EMBL/GenBank/DDBJ databases">
        <title>179-bfca-hs.</title>
        <authorList>
            <person name="Miliotis G."/>
            <person name="Sengupta P."/>
            <person name="Hameed A."/>
            <person name="Chuvochina M."/>
            <person name="Mcdonagh F."/>
            <person name="Simpson A.C."/>
            <person name="Singh N.K."/>
            <person name="Rekha P.D."/>
            <person name="Raman K."/>
            <person name="Hugenholtz P."/>
            <person name="Venkateswaran K."/>
        </authorList>
    </citation>
    <scope>NUCLEOTIDE SEQUENCE [LARGE SCALE GENOMIC DNA]</scope>
    <source>
        <strain evidence="10 11">179-BFC-A-HS</strain>
    </source>
</reference>
<keyword evidence="11" id="KW-1185">Reference proteome</keyword>
<dbReference type="Pfam" id="PF03626">
    <property type="entry name" value="COX4_pro"/>
    <property type="match status" value="1"/>
</dbReference>
<dbReference type="Proteomes" id="UP001228376">
    <property type="component" value="Unassembled WGS sequence"/>
</dbReference>
<keyword evidence="6 9" id="KW-1133">Transmembrane helix</keyword>
<comment type="caution">
    <text evidence="10">The sequence shown here is derived from an EMBL/GenBank/DDBJ whole genome shotgun (WGS) entry which is preliminary data.</text>
</comment>
<accession>A0ABU5CL23</accession>
<comment type="catalytic activity">
    <reaction evidence="1 9">
        <text>2 a quinol + O2 = 2 a quinone + 2 H2O</text>
        <dbReference type="Rhea" id="RHEA:55376"/>
        <dbReference type="ChEBI" id="CHEBI:15377"/>
        <dbReference type="ChEBI" id="CHEBI:15379"/>
        <dbReference type="ChEBI" id="CHEBI:24646"/>
        <dbReference type="ChEBI" id="CHEBI:132124"/>
    </reaction>
</comment>
<dbReference type="InterPro" id="IPR050968">
    <property type="entry name" value="Cytochrome_c_oxidase_bac_sub4"/>
</dbReference>
<comment type="similarity">
    <text evidence="3 9">Belongs to the cytochrome c oxidase bacterial subunit 4 family.</text>
</comment>
<evidence type="ECO:0000256" key="2">
    <source>
        <dbReference type="ARBA" id="ARBA00004651"/>
    </source>
</evidence>
<proteinExistence type="inferred from homology"/>